<dbReference type="SUPFAM" id="SSF52402">
    <property type="entry name" value="Adenine nucleotide alpha hydrolases-like"/>
    <property type="match status" value="2"/>
</dbReference>
<dbReference type="PRINTS" id="PR01438">
    <property type="entry name" value="UNVRSLSTRESS"/>
</dbReference>
<evidence type="ECO:0000256" key="2">
    <source>
        <dbReference type="SAM" id="MobiDB-lite"/>
    </source>
</evidence>
<organism evidence="4 5">
    <name type="scientific">Longibacter salinarum</name>
    <dbReference type="NCBI Taxonomy" id="1850348"/>
    <lineage>
        <taxon>Bacteria</taxon>
        <taxon>Pseudomonadati</taxon>
        <taxon>Rhodothermota</taxon>
        <taxon>Rhodothermia</taxon>
        <taxon>Rhodothermales</taxon>
        <taxon>Salisaetaceae</taxon>
        <taxon>Longibacter</taxon>
    </lineage>
</organism>
<proteinExistence type="inferred from homology"/>
<dbReference type="InterPro" id="IPR014729">
    <property type="entry name" value="Rossmann-like_a/b/a_fold"/>
</dbReference>
<feature type="compositionally biased region" description="Low complexity" evidence="2">
    <location>
        <begin position="314"/>
        <end position="324"/>
    </location>
</feature>
<comment type="caution">
    <text evidence="4">The sequence shown here is derived from an EMBL/GenBank/DDBJ whole genome shotgun (WGS) entry which is preliminary data.</text>
</comment>
<dbReference type="OrthoDB" id="9788959at2"/>
<dbReference type="Proteomes" id="UP000220102">
    <property type="component" value="Unassembled WGS sequence"/>
</dbReference>
<evidence type="ECO:0000313" key="4">
    <source>
        <dbReference type="EMBL" id="PEN15219.1"/>
    </source>
</evidence>
<accession>A0A2A8D2Q1</accession>
<dbReference type="InterPro" id="IPR006015">
    <property type="entry name" value="Universal_stress_UspA"/>
</dbReference>
<name>A0A2A8D2Q1_9BACT</name>
<dbReference type="CDD" id="cd00293">
    <property type="entry name" value="USP-like"/>
    <property type="match status" value="2"/>
</dbReference>
<dbReference type="InterPro" id="IPR006016">
    <property type="entry name" value="UspA"/>
</dbReference>
<feature type="region of interest" description="Disordered" evidence="2">
    <location>
        <begin position="304"/>
        <end position="324"/>
    </location>
</feature>
<dbReference type="EMBL" id="PDEQ01000001">
    <property type="protein sequence ID" value="PEN15219.1"/>
    <property type="molecule type" value="Genomic_DNA"/>
</dbReference>
<protein>
    <recommendedName>
        <fullName evidence="3">UspA domain-containing protein</fullName>
    </recommendedName>
</protein>
<evidence type="ECO:0000259" key="3">
    <source>
        <dbReference type="Pfam" id="PF00582"/>
    </source>
</evidence>
<dbReference type="PANTHER" id="PTHR46268:SF6">
    <property type="entry name" value="UNIVERSAL STRESS PROTEIN UP12"/>
    <property type="match status" value="1"/>
</dbReference>
<evidence type="ECO:0000313" key="5">
    <source>
        <dbReference type="Proteomes" id="UP000220102"/>
    </source>
</evidence>
<comment type="similarity">
    <text evidence="1">Belongs to the universal stress protein A family.</text>
</comment>
<feature type="domain" description="UspA" evidence="3">
    <location>
        <begin position="4"/>
        <end position="144"/>
    </location>
</feature>
<dbReference type="RefSeq" id="WP_098074119.1">
    <property type="nucleotide sequence ID" value="NZ_PDEQ01000001.1"/>
</dbReference>
<reference evidence="4 5" key="1">
    <citation type="submission" date="2017-10" db="EMBL/GenBank/DDBJ databases">
        <title>Draft genome of Longibacter Salinarum.</title>
        <authorList>
            <person name="Goh K.M."/>
            <person name="Shamsir M.S."/>
            <person name="Lim S.W."/>
        </authorList>
    </citation>
    <scope>NUCLEOTIDE SEQUENCE [LARGE SCALE GENOMIC DNA]</scope>
    <source>
        <strain evidence="4 5">KCTC 52045</strain>
    </source>
</reference>
<dbReference type="PANTHER" id="PTHR46268">
    <property type="entry name" value="STRESS RESPONSE PROTEIN NHAX"/>
    <property type="match status" value="1"/>
</dbReference>
<dbReference type="Pfam" id="PF00582">
    <property type="entry name" value="Usp"/>
    <property type="match status" value="2"/>
</dbReference>
<feature type="compositionally biased region" description="Basic and acidic residues" evidence="2">
    <location>
        <begin position="304"/>
        <end position="313"/>
    </location>
</feature>
<gene>
    <name evidence="4" type="ORF">CRI94_02760</name>
</gene>
<dbReference type="AlphaFoldDB" id="A0A2A8D2Q1"/>
<dbReference type="Gene3D" id="3.40.50.620">
    <property type="entry name" value="HUPs"/>
    <property type="match status" value="2"/>
</dbReference>
<feature type="domain" description="UspA" evidence="3">
    <location>
        <begin position="165"/>
        <end position="302"/>
    </location>
</feature>
<evidence type="ECO:0000256" key="1">
    <source>
        <dbReference type="ARBA" id="ARBA00008791"/>
    </source>
</evidence>
<sequence length="324" mass="35166">MTTQEILVPTDGSPTSVRALGYAAVLAERTGARIHIVNVDEREPKLSEVIAIRESDILDDLHADLLPRHDEFEDDEELDLDDFPEQTIQRTIICRSAAEGIVTYANENDIDIIIMGTHGRSGFERAVMGSVAEEVVRTASCPVLTACPRAGDIDPTHPIRPEVATILVPVDLSSATEEVIERAARAAKIFNASVELFHIIERVSLPPAYGVGAPALDTEAIERRAHKFLEEQASALENSGISVRVNVQSGHAATSILERVESDRPGLVVIGTHGFRGIKRAILGSVAEQVIRHAESPVLTIRTDHEGGEESRLRTTTSSVLSDE</sequence>
<keyword evidence="5" id="KW-1185">Reference proteome</keyword>